<feature type="transmembrane region" description="Helical" evidence="1">
    <location>
        <begin position="65"/>
        <end position="83"/>
    </location>
</feature>
<feature type="transmembrane region" description="Helical" evidence="1">
    <location>
        <begin position="40"/>
        <end position="58"/>
    </location>
</feature>
<sequence>MPIFPLAFTTIAILLPTLLHRWEHVGVSPHLPPKQWARGLWSVVLALILSFVAALFALSIGRGHLINVIPFAAVLVLLFPWPITRLVLIPLGWWRAAFHMAQLSGWVWRGDVSGGQLVAGAWAVLRQRIPSPSAIVWLSARRDEIEPLGAPGVLGSALLADAVGDHAVARRLMQIVADFDDDHRPPLTRYLANEWLVADAASRGLWAEVELRGRSPHRRSRATKLLGDVAARLIGYPPVPHNFALVLRWLRAPSRARTFALVWRALLEPRAEVVPEVRRPSAAPPIALEGPALLAAHSGAIALGRIPTAALHQLGRGWDQMLADPGVRSQTARRALALRAGDPDLVLERLGRQVEADLSALARAGAVPLAELEDDSKTLRRVARELRHELLDELAIMSEGLEARVRARRQLAPLDELREFLALREHYERVCELGGPELVRIAFSQIHDPLCNLAVWLWDERGENGIANAMFRWLGHEAVMAGDEQAAELQRRNVACG</sequence>
<dbReference type="AlphaFoldDB" id="A0A0C2CUF2"/>
<evidence type="ECO:0000256" key="1">
    <source>
        <dbReference type="SAM" id="Phobius"/>
    </source>
</evidence>
<comment type="caution">
    <text evidence="2">The sequence shown here is derived from an EMBL/GenBank/DDBJ whole genome shotgun (WGS) entry which is preliminary data.</text>
</comment>
<protein>
    <submittedName>
        <fullName evidence="2">Uncharacterized protein</fullName>
    </submittedName>
</protein>
<keyword evidence="1" id="KW-0812">Transmembrane</keyword>
<dbReference type="RefSeq" id="WP_052552938.1">
    <property type="nucleotide sequence ID" value="NZ_JMCC02000066.1"/>
</dbReference>
<accession>A0A0C2CUF2</accession>
<reference evidence="2 3" key="1">
    <citation type="submission" date="2014-12" db="EMBL/GenBank/DDBJ databases">
        <title>Genome assembly of Enhygromyxa salina DSM 15201.</title>
        <authorList>
            <person name="Sharma G."/>
            <person name="Subramanian S."/>
        </authorList>
    </citation>
    <scope>NUCLEOTIDE SEQUENCE [LARGE SCALE GENOMIC DNA]</scope>
    <source>
        <strain evidence="2 3">DSM 15201</strain>
    </source>
</reference>
<dbReference type="Proteomes" id="UP000031599">
    <property type="component" value="Unassembled WGS sequence"/>
</dbReference>
<keyword evidence="1" id="KW-0472">Membrane</keyword>
<name>A0A0C2CUF2_9BACT</name>
<evidence type="ECO:0000313" key="3">
    <source>
        <dbReference type="Proteomes" id="UP000031599"/>
    </source>
</evidence>
<proteinExistence type="predicted"/>
<organism evidence="2 3">
    <name type="scientific">Enhygromyxa salina</name>
    <dbReference type="NCBI Taxonomy" id="215803"/>
    <lineage>
        <taxon>Bacteria</taxon>
        <taxon>Pseudomonadati</taxon>
        <taxon>Myxococcota</taxon>
        <taxon>Polyangia</taxon>
        <taxon>Nannocystales</taxon>
        <taxon>Nannocystaceae</taxon>
        <taxon>Enhygromyxa</taxon>
    </lineage>
</organism>
<dbReference type="EMBL" id="JMCC02000066">
    <property type="protein sequence ID" value="KIG14756.1"/>
    <property type="molecule type" value="Genomic_DNA"/>
</dbReference>
<keyword evidence="1" id="KW-1133">Transmembrane helix</keyword>
<evidence type="ECO:0000313" key="2">
    <source>
        <dbReference type="EMBL" id="KIG14756.1"/>
    </source>
</evidence>
<gene>
    <name evidence="2" type="ORF">DB30_06342</name>
</gene>